<dbReference type="EMBL" id="PYGK01000003">
    <property type="protein sequence ID" value="PSL33272.1"/>
    <property type="molecule type" value="Genomic_DNA"/>
</dbReference>
<evidence type="ECO:0000313" key="2">
    <source>
        <dbReference type="Proteomes" id="UP000240978"/>
    </source>
</evidence>
<dbReference type="AlphaFoldDB" id="A0A2P8GH30"/>
<gene>
    <name evidence="1" type="ORF">CLV42_103255</name>
</gene>
<proteinExistence type="predicted"/>
<keyword evidence="2" id="KW-1185">Reference proteome</keyword>
<name>A0A2P8GH30_9BACT</name>
<comment type="caution">
    <text evidence="1">The sequence shown here is derived from an EMBL/GenBank/DDBJ whole genome shotgun (WGS) entry which is preliminary data.</text>
</comment>
<protein>
    <submittedName>
        <fullName evidence="1">Uncharacterized protein</fullName>
    </submittedName>
</protein>
<organism evidence="1 2">
    <name type="scientific">Chitinophaga ginsengisoli</name>
    <dbReference type="NCBI Taxonomy" id="363837"/>
    <lineage>
        <taxon>Bacteria</taxon>
        <taxon>Pseudomonadati</taxon>
        <taxon>Bacteroidota</taxon>
        <taxon>Chitinophagia</taxon>
        <taxon>Chitinophagales</taxon>
        <taxon>Chitinophagaceae</taxon>
        <taxon>Chitinophaga</taxon>
    </lineage>
</organism>
<evidence type="ECO:0000313" key="1">
    <source>
        <dbReference type="EMBL" id="PSL33272.1"/>
    </source>
</evidence>
<accession>A0A2P8GH30</accession>
<dbReference type="Proteomes" id="UP000240978">
    <property type="component" value="Unassembled WGS sequence"/>
</dbReference>
<sequence>MPDLPDMPKMNKVIPNRIVIHSRDVQNITGCRERTARHILQQIRIANNKSPEQFVTIAEFCAYTGLKEADVREFLFL</sequence>
<reference evidence="1 2" key="1">
    <citation type="submission" date="2018-03" db="EMBL/GenBank/DDBJ databases">
        <title>Genomic Encyclopedia of Archaeal and Bacterial Type Strains, Phase II (KMG-II): from individual species to whole genera.</title>
        <authorList>
            <person name="Goeker M."/>
        </authorList>
    </citation>
    <scope>NUCLEOTIDE SEQUENCE [LARGE SCALE GENOMIC DNA]</scope>
    <source>
        <strain evidence="1 2">DSM 18107</strain>
    </source>
</reference>